<keyword evidence="4 6" id="KW-1133">Transmembrane helix</keyword>
<feature type="transmembrane region" description="Helical" evidence="6">
    <location>
        <begin position="335"/>
        <end position="353"/>
    </location>
</feature>
<evidence type="ECO:0000256" key="2">
    <source>
        <dbReference type="ARBA" id="ARBA00008974"/>
    </source>
</evidence>
<proteinExistence type="inferred from homology"/>
<dbReference type="InterPro" id="IPR001248">
    <property type="entry name" value="Pur-cyt_permease"/>
</dbReference>
<comment type="similarity">
    <text evidence="2">Belongs to the purine-cytosine permease (2.A.39) family.</text>
</comment>
<evidence type="ECO:0000256" key="5">
    <source>
        <dbReference type="ARBA" id="ARBA00023136"/>
    </source>
</evidence>
<feature type="transmembrane region" description="Helical" evidence="6">
    <location>
        <begin position="450"/>
        <end position="470"/>
    </location>
</feature>
<dbReference type="Gene3D" id="1.10.4160.10">
    <property type="entry name" value="Hydantoin permease"/>
    <property type="match status" value="1"/>
</dbReference>
<feature type="transmembrane region" description="Helical" evidence="6">
    <location>
        <begin position="110"/>
        <end position="137"/>
    </location>
</feature>
<evidence type="ECO:0000256" key="1">
    <source>
        <dbReference type="ARBA" id="ARBA00004141"/>
    </source>
</evidence>
<keyword evidence="5 6" id="KW-0472">Membrane</keyword>
<dbReference type="CDD" id="cd11482">
    <property type="entry name" value="SLC-NCS1sbd_NRT1-like"/>
    <property type="match status" value="1"/>
</dbReference>
<keyword evidence="8" id="KW-1185">Reference proteome</keyword>
<feature type="transmembrane region" description="Helical" evidence="6">
    <location>
        <begin position="202"/>
        <end position="225"/>
    </location>
</feature>
<protein>
    <recommendedName>
        <fullName evidence="9">Allantoin permease</fullName>
    </recommendedName>
</protein>
<evidence type="ECO:0000256" key="4">
    <source>
        <dbReference type="ARBA" id="ARBA00022989"/>
    </source>
</evidence>
<feature type="transmembrane region" description="Helical" evidence="6">
    <location>
        <begin position="286"/>
        <end position="315"/>
    </location>
</feature>
<feature type="transmembrane region" description="Helical" evidence="6">
    <location>
        <begin position="50"/>
        <end position="70"/>
    </location>
</feature>
<evidence type="ECO:0000313" key="7">
    <source>
        <dbReference type="EMBL" id="KAL1891060.1"/>
    </source>
</evidence>
<sequence>MAIRQRVRKALSSKEEFKKAIQTNEHGTYFNEDLLPSPPSHRSWTALHFFAYYLTMTFSPSSYNLGATLISIGLKWWHGIIAAIIGSAILSVVVILNSRGAARYHVGFPVYVRAAAGVAGSKLFVVVRASVAIIYFATQTYYGGRITACLLRAIFASHWDNIPNHLPASAGITSANLLAFFIFWIVQLPFCFVHPTVIRHLFVAKSVLSTAAFLGVFGWAVHANGGSLGNFQLSKTVTPLEGKALIWPMLQAINSVMAALCPILINQPDISRYATRPSQATWSQAIGILISKVLVMFISCATTSAGMSLFGTAYWNMWDLYNAILTTYWGPAARAGIAFASIGVMLSIVATNIGSNSLPVGADISGLWPKYINIVRGQVFCAVLAPLLVPWKIIASATTFLTFLGSYTVFLMPICGTMIVDYWIVRRGNFHVPSLYTVAHGTPYAYWHGWNFRAVAAWVAGVAFTVHGIAGSLSPHSVNQNSKNMYKLGFLLSLAMGSFVYYILCLIFPPPIYPESANAPDASDPDRMKFEHMAESEGFLPGENYDDIKGVLVTEVMDGEVLPTTVQVRGDEKGFDSKEYATDKLSV</sequence>
<name>A0ABR3YT78_9PEZI</name>
<evidence type="ECO:0008006" key="9">
    <source>
        <dbReference type="Google" id="ProtNLM"/>
    </source>
</evidence>
<feature type="transmembrane region" description="Helical" evidence="6">
    <location>
        <begin position="400"/>
        <end position="425"/>
    </location>
</feature>
<keyword evidence="3 6" id="KW-0812">Transmembrane</keyword>
<comment type="subcellular location">
    <subcellularLocation>
        <location evidence="1">Membrane</location>
        <topology evidence="1">Multi-pass membrane protein</topology>
    </subcellularLocation>
</comment>
<evidence type="ECO:0000256" key="6">
    <source>
        <dbReference type="SAM" id="Phobius"/>
    </source>
</evidence>
<feature type="transmembrane region" description="Helical" evidence="6">
    <location>
        <begin position="168"/>
        <end position="190"/>
    </location>
</feature>
<dbReference type="Proteomes" id="UP001583186">
    <property type="component" value="Unassembled WGS sequence"/>
</dbReference>
<organism evidence="7 8">
    <name type="scientific">Sporothrix stenoceras</name>
    <dbReference type="NCBI Taxonomy" id="5173"/>
    <lineage>
        <taxon>Eukaryota</taxon>
        <taxon>Fungi</taxon>
        <taxon>Dikarya</taxon>
        <taxon>Ascomycota</taxon>
        <taxon>Pezizomycotina</taxon>
        <taxon>Sordariomycetes</taxon>
        <taxon>Sordariomycetidae</taxon>
        <taxon>Ophiostomatales</taxon>
        <taxon>Ophiostomataceae</taxon>
        <taxon>Sporothrix</taxon>
    </lineage>
</organism>
<reference evidence="7 8" key="1">
    <citation type="journal article" date="2024" name="IMA Fungus">
        <title>IMA Genome - F19 : A genome assembly and annotation guide to empower mycologists, including annotated draft genome sequences of Ceratocystis pirilliformis, Diaporthe australafricana, Fusarium ophioides, Paecilomyces lecythidis, and Sporothrix stenoceras.</title>
        <authorList>
            <person name="Aylward J."/>
            <person name="Wilson A.M."/>
            <person name="Visagie C.M."/>
            <person name="Spraker J."/>
            <person name="Barnes I."/>
            <person name="Buitendag C."/>
            <person name="Ceriani C."/>
            <person name="Del Mar Angel L."/>
            <person name="du Plessis D."/>
            <person name="Fuchs T."/>
            <person name="Gasser K."/>
            <person name="Kramer D."/>
            <person name="Li W."/>
            <person name="Munsamy K."/>
            <person name="Piso A."/>
            <person name="Price J.L."/>
            <person name="Sonnekus B."/>
            <person name="Thomas C."/>
            <person name="van der Nest A."/>
            <person name="van Dijk A."/>
            <person name="van Heerden A."/>
            <person name="van Vuuren N."/>
            <person name="Yilmaz N."/>
            <person name="Duong T.A."/>
            <person name="van der Merwe N.A."/>
            <person name="Wingfield M.J."/>
            <person name="Wingfield B.D."/>
        </authorList>
    </citation>
    <scope>NUCLEOTIDE SEQUENCE [LARGE SCALE GENOMIC DNA]</scope>
    <source>
        <strain evidence="7 8">CMW 5346</strain>
    </source>
</reference>
<feature type="transmembrane region" description="Helical" evidence="6">
    <location>
        <begin position="490"/>
        <end position="508"/>
    </location>
</feature>
<evidence type="ECO:0000313" key="8">
    <source>
        <dbReference type="Proteomes" id="UP001583186"/>
    </source>
</evidence>
<dbReference type="PANTHER" id="PTHR30618">
    <property type="entry name" value="NCS1 FAMILY PURINE/PYRIMIDINE TRANSPORTER"/>
    <property type="match status" value="1"/>
</dbReference>
<gene>
    <name evidence="7" type="ORF">Sste5346_007885</name>
</gene>
<feature type="transmembrane region" description="Helical" evidence="6">
    <location>
        <begin position="374"/>
        <end position="394"/>
    </location>
</feature>
<dbReference type="Pfam" id="PF02133">
    <property type="entry name" value="Transp_cyt_pur"/>
    <property type="match status" value="1"/>
</dbReference>
<feature type="transmembrane region" description="Helical" evidence="6">
    <location>
        <begin position="76"/>
        <end position="98"/>
    </location>
</feature>
<dbReference type="InterPro" id="IPR045225">
    <property type="entry name" value="Uracil/uridine/allantoin_perm"/>
</dbReference>
<dbReference type="EMBL" id="JAWCUI010000056">
    <property type="protein sequence ID" value="KAL1891060.1"/>
    <property type="molecule type" value="Genomic_DNA"/>
</dbReference>
<accession>A0ABR3YT78</accession>
<comment type="caution">
    <text evidence="7">The sequence shown here is derived from an EMBL/GenBank/DDBJ whole genome shotgun (WGS) entry which is preliminary data.</text>
</comment>
<dbReference type="PANTHER" id="PTHR30618:SF0">
    <property type="entry name" value="PURINE-URACIL PERMEASE NCS1"/>
    <property type="match status" value="1"/>
</dbReference>
<evidence type="ECO:0000256" key="3">
    <source>
        <dbReference type="ARBA" id="ARBA00022692"/>
    </source>
</evidence>